<dbReference type="OrthoDB" id="3257981at2759"/>
<evidence type="ECO:0000313" key="2">
    <source>
        <dbReference type="EMBL" id="KFH46020.1"/>
    </source>
</evidence>
<organism evidence="2 3">
    <name type="scientific">Hapsidospora chrysogenum (strain ATCC 11550 / CBS 779.69 / DSM 880 / IAM 14645 / JCM 23072 / IMI 49137)</name>
    <name type="common">Acremonium chrysogenum</name>
    <dbReference type="NCBI Taxonomy" id="857340"/>
    <lineage>
        <taxon>Eukaryota</taxon>
        <taxon>Fungi</taxon>
        <taxon>Dikarya</taxon>
        <taxon>Ascomycota</taxon>
        <taxon>Pezizomycotina</taxon>
        <taxon>Sordariomycetes</taxon>
        <taxon>Hypocreomycetidae</taxon>
        <taxon>Hypocreales</taxon>
        <taxon>Bionectriaceae</taxon>
        <taxon>Hapsidospora</taxon>
    </lineage>
</organism>
<dbReference type="Proteomes" id="UP000029964">
    <property type="component" value="Unassembled WGS sequence"/>
</dbReference>
<dbReference type="STRING" id="857340.A0A086T9I8"/>
<dbReference type="HOGENOM" id="CLU_030655_0_0_1"/>
<evidence type="ECO:0000313" key="3">
    <source>
        <dbReference type="Proteomes" id="UP000029964"/>
    </source>
</evidence>
<gene>
    <name evidence="2" type="ORF">ACRE_031520</name>
</gene>
<keyword evidence="1" id="KW-0732">Signal</keyword>
<comment type="caution">
    <text evidence="2">The sequence shown here is derived from an EMBL/GenBank/DDBJ whole genome shotgun (WGS) entry which is preliminary data.</text>
</comment>
<reference evidence="3" key="1">
    <citation type="journal article" date="2014" name="Genome Announc.">
        <title>Genome sequence and annotation of Acremonium chrysogenum, producer of the beta-lactam antibiotic cephalosporin C.</title>
        <authorList>
            <person name="Terfehr D."/>
            <person name="Dahlmann T.A."/>
            <person name="Specht T."/>
            <person name="Zadra I."/>
            <person name="Kuernsteiner H."/>
            <person name="Kueck U."/>
        </authorList>
    </citation>
    <scope>NUCLEOTIDE SEQUENCE [LARGE SCALE GENOMIC DNA]</scope>
    <source>
        <strain evidence="3">ATCC 11550 / CBS 779.69 / DSM 880 / IAM 14645 / JCM 23072 / IMI 49137</strain>
    </source>
</reference>
<keyword evidence="3" id="KW-1185">Reference proteome</keyword>
<name>A0A086T9I8_HAPC1</name>
<dbReference type="EMBL" id="JPKY01000024">
    <property type="protein sequence ID" value="KFH46020.1"/>
    <property type="molecule type" value="Genomic_DNA"/>
</dbReference>
<feature type="signal peptide" evidence="1">
    <location>
        <begin position="1"/>
        <end position="29"/>
    </location>
</feature>
<feature type="chain" id="PRO_5001815626" evidence="1">
    <location>
        <begin position="30"/>
        <end position="548"/>
    </location>
</feature>
<sequence length="548" mass="60134">MAFSFKSLASLSLAVAGSLALSIPAPVDSRELFGRQDFDVDRAIGFCEKDCNQELSWSACMSSKRNSCNRLVEASQCTTPAITDAEVAAKERWDSVYTGPMWDNMTRWYKQEREGTKLPFPRWISNKLHGSENMDCQTLSDNNGCTTIHQCDDVKYPAGYLLLNSFVTLNNLMWNFYDSMYNAKSDIETSLPAFASTFSPMASDSISTAIILDIVSLGFVTAAAPIWNGVTKSLPAMRDPAWAGTDFNGLLKDTVNGIVTQGLTLTKDLTRTEAKLAAENDLSVRLGAVIEIWAKSASEFSRSIFSGGSTEIDRLGQLIRDGKLSATPFTDHGVTGNEEGDLSAESIKQHAKKSMYADLIPRAWRLSNKPLGPFILKSNKNCEGESIGNLSDESRDKYGVCINGELWVLTSAPEPEKNCRYYGDTYSCLEDFFDLPGADKLDGVAWGGLTVEDIVRGSVATWDMHGHANNGKLSVEDPAIVGAMEQIADPHSGFDDSDTFFEKVRNDGIRAGGVINLPVCDMWEAVRNWERGFGTLNFQPGPNYPCDD</sequence>
<proteinExistence type="predicted"/>
<accession>A0A086T9I8</accession>
<dbReference type="AlphaFoldDB" id="A0A086T9I8"/>
<evidence type="ECO:0000256" key="1">
    <source>
        <dbReference type="SAM" id="SignalP"/>
    </source>
</evidence>
<protein>
    <submittedName>
        <fullName evidence="2">Uncharacterized protein</fullName>
    </submittedName>
</protein>